<protein>
    <recommendedName>
        <fullName evidence="5">SWIM-type domain-containing protein</fullName>
    </recommendedName>
</protein>
<dbReference type="SMART" id="SM00575">
    <property type="entry name" value="ZnF_PMZ"/>
    <property type="match status" value="1"/>
</dbReference>
<dbReference type="InterPro" id="IPR018289">
    <property type="entry name" value="MULE_transposase_dom"/>
</dbReference>
<keyword evidence="3" id="KW-0862">Zinc</keyword>
<comment type="caution">
    <text evidence="6">The sequence shown here is derived from an EMBL/GenBank/DDBJ whole genome shotgun (WGS) entry which is preliminary data.</text>
</comment>
<evidence type="ECO:0000313" key="7">
    <source>
        <dbReference type="Proteomes" id="UP001281410"/>
    </source>
</evidence>
<dbReference type="Pfam" id="PF04434">
    <property type="entry name" value="SWIM"/>
    <property type="match status" value="1"/>
</dbReference>
<evidence type="ECO:0000256" key="3">
    <source>
        <dbReference type="ARBA" id="ARBA00022833"/>
    </source>
</evidence>
<keyword evidence="7" id="KW-1185">Reference proteome</keyword>
<dbReference type="PROSITE" id="PS50966">
    <property type="entry name" value="ZF_SWIM"/>
    <property type="match status" value="1"/>
</dbReference>
<name>A0AAE0AIP7_9ROSI</name>
<dbReference type="Pfam" id="PF10551">
    <property type="entry name" value="MULE"/>
    <property type="match status" value="1"/>
</dbReference>
<evidence type="ECO:0000313" key="6">
    <source>
        <dbReference type="EMBL" id="KAK3218450.1"/>
    </source>
</evidence>
<keyword evidence="1" id="KW-0479">Metal-binding</keyword>
<evidence type="ECO:0000259" key="5">
    <source>
        <dbReference type="PROSITE" id="PS50966"/>
    </source>
</evidence>
<dbReference type="InterPro" id="IPR006564">
    <property type="entry name" value="Znf_PMZ"/>
</dbReference>
<sequence length="386" mass="45354">MRDKHGINLSYNKAYRSKDNTLHIVFGDQWESFKMLPAYFHMLEKSNPGRVTKTETYRKNRFKYGFMALGAFIERFNTVIRTVIPDDATLLKSNTRGVLLVVVCKDGNEIIYPLAFGFANSECAKLWTWFLTKLREVILCLELLMIVSDRCTGISNGMKAIFRDAAQGVCAYQLAKNLKQHCRKRGDVINLYYRATYVYRVEEFGRLMAELPQLRLMPRKRYGPRKRTEIQLEYLLQHWFHDRRSNAREMPKFLTHNADQHIKDRVLPSQRCEIHPFDCNRFKVYSKWNEEIVDLEQRSCSCREWDLDELPCIHAMVVATFKGMPISALCSDFFTIGWLKQAYAMAVNPVPKPEVWDITNAVHNCIVLLWKKMIDRKTREKSDTFC</sequence>
<dbReference type="PANTHER" id="PTHR31973:SF195">
    <property type="entry name" value="MUDR FAMILY TRANSPOSASE"/>
    <property type="match status" value="1"/>
</dbReference>
<dbReference type="EMBL" id="JANJYJ010000004">
    <property type="protein sequence ID" value="KAK3218450.1"/>
    <property type="molecule type" value="Genomic_DNA"/>
</dbReference>
<evidence type="ECO:0000256" key="1">
    <source>
        <dbReference type="ARBA" id="ARBA00022723"/>
    </source>
</evidence>
<evidence type="ECO:0000256" key="2">
    <source>
        <dbReference type="ARBA" id="ARBA00022771"/>
    </source>
</evidence>
<gene>
    <name evidence="6" type="ORF">Dsin_012420</name>
</gene>
<dbReference type="PANTHER" id="PTHR31973">
    <property type="entry name" value="POLYPROTEIN, PUTATIVE-RELATED"/>
    <property type="match status" value="1"/>
</dbReference>
<dbReference type="AlphaFoldDB" id="A0AAE0AIP7"/>
<dbReference type="InterPro" id="IPR007527">
    <property type="entry name" value="Znf_SWIM"/>
</dbReference>
<proteinExistence type="predicted"/>
<organism evidence="6 7">
    <name type="scientific">Dipteronia sinensis</name>
    <dbReference type="NCBI Taxonomy" id="43782"/>
    <lineage>
        <taxon>Eukaryota</taxon>
        <taxon>Viridiplantae</taxon>
        <taxon>Streptophyta</taxon>
        <taxon>Embryophyta</taxon>
        <taxon>Tracheophyta</taxon>
        <taxon>Spermatophyta</taxon>
        <taxon>Magnoliopsida</taxon>
        <taxon>eudicotyledons</taxon>
        <taxon>Gunneridae</taxon>
        <taxon>Pentapetalae</taxon>
        <taxon>rosids</taxon>
        <taxon>malvids</taxon>
        <taxon>Sapindales</taxon>
        <taxon>Sapindaceae</taxon>
        <taxon>Hippocastanoideae</taxon>
        <taxon>Acereae</taxon>
        <taxon>Dipteronia</taxon>
    </lineage>
</organism>
<evidence type="ECO:0000256" key="4">
    <source>
        <dbReference type="PROSITE-ProRule" id="PRU00325"/>
    </source>
</evidence>
<keyword evidence="2 4" id="KW-0863">Zinc-finger</keyword>
<feature type="domain" description="SWIM-type" evidence="5">
    <location>
        <begin position="282"/>
        <end position="323"/>
    </location>
</feature>
<dbReference type="GO" id="GO:0008270">
    <property type="term" value="F:zinc ion binding"/>
    <property type="evidence" value="ECO:0007669"/>
    <property type="project" value="UniProtKB-KW"/>
</dbReference>
<accession>A0AAE0AIP7</accession>
<dbReference type="Proteomes" id="UP001281410">
    <property type="component" value="Unassembled WGS sequence"/>
</dbReference>
<reference evidence="6" key="1">
    <citation type="journal article" date="2023" name="Plant J.">
        <title>Genome sequences and population genomics provide insights into the demographic history, inbreeding, and mutation load of two 'living fossil' tree species of Dipteronia.</title>
        <authorList>
            <person name="Feng Y."/>
            <person name="Comes H.P."/>
            <person name="Chen J."/>
            <person name="Zhu S."/>
            <person name="Lu R."/>
            <person name="Zhang X."/>
            <person name="Li P."/>
            <person name="Qiu J."/>
            <person name="Olsen K.M."/>
            <person name="Qiu Y."/>
        </authorList>
    </citation>
    <scope>NUCLEOTIDE SEQUENCE</scope>
    <source>
        <strain evidence="6">NBL</strain>
    </source>
</reference>